<keyword evidence="11 13" id="KW-0472">Membrane</keyword>
<dbReference type="GO" id="GO:0009055">
    <property type="term" value="F:electron transfer activity"/>
    <property type="evidence" value="ECO:0007669"/>
    <property type="project" value="InterPro"/>
</dbReference>
<evidence type="ECO:0000256" key="2">
    <source>
        <dbReference type="ARBA" id="ARBA00004651"/>
    </source>
</evidence>
<evidence type="ECO:0000256" key="11">
    <source>
        <dbReference type="ARBA" id="ARBA00023136"/>
    </source>
</evidence>
<comment type="caution">
    <text evidence="15">The sequence shown here is derived from an EMBL/GenBank/DDBJ whole genome shotgun (WGS) entry which is preliminary data.</text>
</comment>
<evidence type="ECO:0000313" key="16">
    <source>
        <dbReference type="Proteomes" id="UP000026682"/>
    </source>
</evidence>
<feature type="transmembrane region" description="Helical" evidence="13">
    <location>
        <begin position="53"/>
        <end position="70"/>
    </location>
</feature>
<feature type="transmembrane region" description="Helical" evidence="13">
    <location>
        <begin position="149"/>
        <end position="167"/>
    </location>
</feature>
<protein>
    <submittedName>
        <fullName evidence="15">Prokaryotic cytochrome b561</fullName>
    </submittedName>
</protein>
<proteinExistence type="inferred from homology"/>
<gene>
    <name evidence="15" type="ORF">L497_0276</name>
</gene>
<keyword evidence="10" id="KW-0408">Iron</keyword>
<comment type="subcellular location">
    <subcellularLocation>
        <location evidence="2">Cell membrane</location>
        <topology evidence="2">Multi-pass membrane protein</topology>
    </subcellularLocation>
</comment>
<dbReference type="GeneID" id="93120853"/>
<dbReference type="EMBL" id="JFZZ01000041">
    <property type="protein sequence ID" value="KAK96441.1"/>
    <property type="molecule type" value="Genomic_DNA"/>
</dbReference>
<keyword evidence="9 13" id="KW-1133">Transmembrane helix</keyword>
<evidence type="ECO:0000259" key="14">
    <source>
        <dbReference type="Pfam" id="PF01292"/>
    </source>
</evidence>
<organism evidence="15 16">
    <name type="scientific">Bordetella holmesii CDC-H585-BH</name>
    <dbReference type="NCBI Taxonomy" id="1331206"/>
    <lineage>
        <taxon>Bacteria</taxon>
        <taxon>Pseudomonadati</taxon>
        <taxon>Pseudomonadota</taxon>
        <taxon>Betaproteobacteria</taxon>
        <taxon>Burkholderiales</taxon>
        <taxon>Alcaligenaceae</taxon>
        <taxon>Bordetella</taxon>
    </lineage>
</organism>
<keyword evidence="7" id="KW-0479">Metal-binding</keyword>
<keyword evidence="5" id="KW-0349">Heme</keyword>
<dbReference type="GO" id="GO:0005886">
    <property type="term" value="C:plasma membrane"/>
    <property type="evidence" value="ECO:0007669"/>
    <property type="project" value="UniProtKB-SubCell"/>
</dbReference>
<dbReference type="GO" id="GO:0046872">
    <property type="term" value="F:metal ion binding"/>
    <property type="evidence" value="ECO:0007669"/>
    <property type="project" value="UniProtKB-KW"/>
</dbReference>
<evidence type="ECO:0000256" key="4">
    <source>
        <dbReference type="ARBA" id="ARBA00022475"/>
    </source>
</evidence>
<evidence type="ECO:0000256" key="6">
    <source>
        <dbReference type="ARBA" id="ARBA00022692"/>
    </source>
</evidence>
<dbReference type="Proteomes" id="UP000026682">
    <property type="component" value="Unassembled WGS sequence"/>
</dbReference>
<keyword evidence="6 13" id="KW-0812">Transmembrane</keyword>
<evidence type="ECO:0000256" key="8">
    <source>
        <dbReference type="ARBA" id="ARBA00022982"/>
    </source>
</evidence>
<dbReference type="GO" id="GO:0022904">
    <property type="term" value="P:respiratory electron transport chain"/>
    <property type="evidence" value="ECO:0007669"/>
    <property type="project" value="InterPro"/>
</dbReference>
<dbReference type="PANTHER" id="PTHR30529">
    <property type="entry name" value="CYTOCHROME B561"/>
    <property type="match status" value="1"/>
</dbReference>
<evidence type="ECO:0000256" key="13">
    <source>
        <dbReference type="SAM" id="Phobius"/>
    </source>
</evidence>
<keyword evidence="3" id="KW-0813">Transport</keyword>
<sequence>MSESTVAPPRYTRGAVVLHWMTALLVALAYLAIEIRGPKGDPSRPFWTGMHEWAGCLVLVAAMIRIGWRARHEPPVDLNESLLLSILARLAHLALYIFLLAQPLLGMLTLNLADRPVTLIGLDWSFRIAAPNPEWRPLVKESHELMGNLFYFVIGLHALAALWHHYIKRDDTLRRML</sequence>
<name>A0A158M825_9BORD</name>
<dbReference type="PATRIC" id="fig|1331206.3.peg.902"/>
<evidence type="ECO:0000256" key="3">
    <source>
        <dbReference type="ARBA" id="ARBA00022448"/>
    </source>
</evidence>
<reference evidence="15 16" key="1">
    <citation type="submission" date="2014-03" db="EMBL/GenBank/DDBJ databases">
        <title>Genome sequence of Bordetella holmseii.</title>
        <authorList>
            <person name="Harvill E."/>
            <person name="Goodfield L.L."/>
            <person name="Ivanov Y."/>
            <person name="Meyer J.A."/>
            <person name="Newth C."/>
            <person name="Cassiday P."/>
            <person name="Tondella M.L."/>
            <person name="Liao P."/>
            <person name="Zimmerman J."/>
            <person name="Meert K."/>
            <person name="Wessel D."/>
            <person name="Berger J."/>
            <person name="Dean J.M."/>
            <person name="Holubkov R."/>
            <person name="Burr J."/>
            <person name="Liu T."/>
            <person name="Brinkac L.M."/>
            <person name="Sanka R."/>
            <person name="Kim M."/>
            <person name="Losada L."/>
        </authorList>
    </citation>
    <scope>NUCLEOTIDE SEQUENCE [LARGE SCALE GENOMIC DNA]</scope>
    <source>
        <strain evidence="15 16">CDC-H585-BH</strain>
    </source>
</reference>
<evidence type="ECO:0000256" key="1">
    <source>
        <dbReference type="ARBA" id="ARBA00001970"/>
    </source>
</evidence>
<evidence type="ECO:0000256" key="12">
    <source>
        <dbReference type="ARBA" id="ARBA00037975"/>
    </source>
</evidence>
<dbReference type="InterPro" id="IPR011577">
    <property type="entry name" value="Cyt_b561_bac/Ni-Hgenase"/>
</dbReference>
<feature type="transmembrane region" description="Helical" evidence="13">
    <location>
        <begin position="82"/>
        <end position="101"/>
    </location>
</feature>
<dbReference type="InterPro" id="IPR052168">
    <property type="entry name" value="Cytochrome_b561_oxidase"/>
</dbReference>
<evidence type="ECO:0000313" key="15">
    <source>
        <dbReference type="EMBL" id="KAK96441.1"/>
    </source>
</evidence>
<accession>A0A158M825</accession>
<feature type="domain" description="Cytochrome b561 bacterial/Ni-hydrogenase" evidence="14">
    <location>
        <begin position="10"/>
        <end position="177"/>
    </location>
</feature>
<dbReference type="SUPFAM" id="SSF81342">
    <property type="entry name" value="Transmembrane di-heme cytochromes"/>
    <property type="match status" value="1"/>
</dbReference>
<keyword evidence="4" id="KW-1003">Cell membrane</keyword>
<evidence type="ECO:0000256" key="10">
    <source>
        <dbReference type="ARBA" id="ARBA00023004"/>
    </source>
</evidence>
<evidence type="ECO:0000256" key="9">
    <source>
        <dbReference type="ARBA" id="ARBA00022989"/>
    </source>
</evidence>
<dbReference type="Pfam" id="PF01292">
    <property type="entry name" value="Ni_hydr_CYTB"/>
    <property type="match status" value="1"/>
</dbReference>
<dbReference type="RefSeq" id="WP_005012398.1">
    <property type="nucleotide sequence ID" value="NZ_JFZZ01000041.1"/>
</dbReference>
<dbReference type="AlphaFoldDB" id="A0A158M825"/>
<keyword evidence="8" id="KW-0249">Electron transport</keyword>
<dbReference type="GO" id="GO:0020037">
    <property type="term" value="F:heme binding"/>
    <property type="evidence" value="ECO:0007669"/>
    <property type="project" value="TreeGrafter"/>
</dbReference>
<dbReference type="InterPro" id="IPR016174">
    <property type="entry name" value="Di-haem_cyt_TM"/>
</dbReference>
<feature type="transmembrane region" description="Helical" evidence="13">
    <location>
        <begin position="12"/>
        <end position="33"/>
    </location>
</feature>
<comment type="similarity">
    <text evidence="12">Belongs to the cytochrome b561 family.</text>
</comment>
<dbReference type="PANTHER" id="PTHR30529:SF3">
    <property type="entry name" value="CYTOCHROME B561 HOMOLOG 1"/>
    <property type="match status" value="1"/>
</dbReference>
<evidence type="ECO:0000256" key="7">
    <source>
        <dbReference type="ARBA" id="ARBA00022723"/>
    </source>
</evidence>
<evidence type="ECO:0000256" key="5">
    <source>
        <dbReference type="ARBA" id="ARBA00022617"/>
    </source>
</evidence>
<comment type="cofactor">
    <cofactor evidence="1">
        <name>heme b</name>
        <dbReference type="ChEBI" id="CHEBI:60344"/>
    </cofactor>
</comment>